<dbReference type="EMBL" id="BAAFSV010000002">
    <property type="protein sequence ID" value="GAB1314802.1"/>
    <property type="molecule type" value="Genomic_DNA"/>
</dbReference>
<dbReference type="EC" id="2.7.1.172" evidence="1"/>
<dbReference type="Gene3D" id="3.90.1200.10">
    <property type="match status" value="1"/>
</dbReference>
<dbReference type="PANTHER" id="PTHR12149">
    <property type="entry name" value="FRUCTOSAMINE 3 KINASE-RELATED PROTEIN"/>
    <property type="match status" value="1"/>
</dbReference>
<dbReference type="PANTHER" id="PTHR12149:SF8">
    <property type="entry name" value="PROTEIN-RIBULOSAMINE 3-KINASE"/>
    <property type="match status" value="1"/>
</dbReference>
<sequence length="422" mass="47014">METGSAVAVPRTLLPHSDILGSQHSERLSNHSQAPHAAGDDSEDKAGTYSAKSQLEETAEPMTIKQILASLDGVFPMDQAVIDALPSGSTFVSVEHFGTSAWTITGKITALGPDGSDEYYFVKIAYGETGRIMLGGEYESSKIVYDTMADFIPKPFGYGRYHNTRGPETYFYLSEFVYMDVTTPPEPAEFTSRLANLHKTSKSPTGMFGFHVQTCDGDRAHVVDWHESWAVFYKNLFLGVCKLDIKRNGPWPEYERAIDQMAQRVIPRLLEPLQANGRQLKPCIIHGDLWEGNMGINMETGDSLLFDVGSYFAHNEMELGHWRCEFSSVFRSKVYTQHYLRHYPAAEPAAEFDDRNRLYSLKGAINYSAGHPGSSLRTTAYNNMCYLIEKYAPIDGIDKYDPSIDPSLTGACIVPHLADGLI</sequence>
<protein>
    <recommendedName>
        <fullName evidence="1">protein-ribulosamine 3-kinase</fullName>
        <ecNumber evidence="1">2.7.1.172</ecNumber>
    </recommendedName>
</protein>
<accession>A0ABQ0GAN2</accession>
<evidence type="ECO:0000256" key="1">
    <source>
        <dbReference type="ARBA" id="ARBA00011961"/>
    </source>
</evidence>
<comment type="caution">
    <text evidence="4">The sequence shown here is derived from an EMBL/GenBank/DDBJ whole genome shotgun (WGS) entry which is preliminary data.</text>
</comment>
<dbReference type="SUPFAM" id="SSF56112">
    <property type="entry name" value="Protein kinase-like (PK-like)"/>
    <property type="match status" value="1"/>
</dbReference>
<reference evidence="4 5" key="1">
    <citation type="submission" date="2024-09" db="EMBL/GenBank/DDBJ databases">
        <title>Itraconazole resistance in Madurella fahalii resulting from another homologue of gene encoding cytochrome P450 14-alpha sterol demethylase (CYP51).</title>
        <authorList>
            <person name="Yoshioka I."/>
            <person name="Fahal A.H."/>
            <person name="Kaneko S."/>
            <person name="Yaguchi T."/>
        </authorList>
    </citation>
    <scope>NUCLEOTIDE SEQUENCE [LARGE SCALE GENOMIC DNA]</scope>
    <source>
        <strain evidence="4 5">IFM 68171</strain>
    </source>
</reference>
<evidence type="ECO:0000256" key="3">
    <source>
        <dbReference type="SAM" id="MobiDB-lite"/>
    </source>
</evidence>
<gene>
    <name evidence="4" type="ORF">MFIFM68171_05012</name>
</gene>
<dbReference type="Proteomes" id="UP001628179">
    <property type="component" value="Unassembled WGS sequence"/>
</dbReference>
<comment type="catalytic activity">
    <reaction evidence="2">
        <text>N(6)-D-ribulosyl-L-lysyl-[protein] + ATP = N(6)-(3-O-phospho-D-ribulosyl)-L-lysyl-[protein] + ADP + H(+)</text>
        <dbReference type="Rhea" id="RHEA:48432"/>
        <dbReference type="Rhea" id="RHEA-COMP:12103"/>
        <dbReference type="Rhea" id="RHEA-COMP:12104"/>
        <dbReference type="ChEBI" id="CHEBI:15378"/>
        <dbReference type="ChEBI" id="CHEBI:30616"/>
        <dbReference type="ChEBI" id="CHEBI:90418"/>
        <dbReference type="ChEBI" id="CHEBI:90420"/>
        <dbReference type="ChEBI" id="CHEBI:456216"/>
        <dbReference type="EC" id="2.7.1.172"/>
    </reaction>
    <physiologicalReaction direction="left-to-right" evidence="2">
        <dbReference type="Rhea" id="RHEA:48433"/>
    </physiologicalReaction>
</comment>
<evidence type="ECO:0000256" key="2">
    <source>
        <dbReference type="ARBA" id="ARBA00048655"/>
    </source>
</evidence>
<evidence type="ECO:0000313" key="5">
    <source>
        <dbReference type="Proteomes" id="UP001628179"/>
    </source>
</evidence>
<dbReference type="RefSeq" id="XP_070916533.1">
    <property type="nucleotide sequence ID" value="XM_071060432.1"/>
</dbReference>
<dbReference type="InterPro" id="IPR016477">
    <property type="entry name" value="Fructo-/Ketosamine-3-kinase"/>
</dbReference>
<evidence type="ECO:0000313" key="4">
    <source>
        <dbReference type="EMBL" id="GAB1314802.1"/>
    </source>
</evidence>
<keyword evidence="5" id="KW-1185">Reference proteome</keyword>
<proteinExistence type="predicted"/>
<feature type="region of interest" description="Disordered" evidence="3">
    <location>
        <begin position="23"/>
        <end position="57"/>
    </location>
</feature>
<dbReference type="GeneID" id="98175755"/>
<dbReference type="InterPro" id="IPR011009">
    <property type="entry name" value="Kinase-like_dom_sf"/>
</dbReference>
<organism evidence="4 5">
    <name type="scientific">Madurella fahalii</name>
    <dbReference type="NCBI Taxonomy" id="1157608"/>
    <lineage>
        <taxon>Eukaryota</taxon>
        <taxon>Fungi</taxon>
        <taxon>Dikarya</taxon>
        <taxon>Ascomycota</taxon>
        <taxon>Pezizomycotina</taxon>
        <taxon>Sordariomycetes</taxon>
        <taxon>Sordariomycetidae</taxon>
        <taxon>Sordariales</taxon>
        <taxon>Sordariales incertae sedis</taxon>
        <taxon>Madurella</taxon>
    </lineage>
</organism>
<dbReference type="Pfam" id="PF03881">
    <property type="entry name" value="Fructosamin_kin"/>
    <property type="match status" value="1"/>
</dbReference>
<name>A0ABQ0GAN2_9PEZI</name>